<accession>A0A9Q8WCF8</accession>
<protein>
    <submittedName>
        <fullName evidence="2">Uncharacterized protein</fullName>
    </submittedName>
</protein>
<dbReference type="Proteomes" id="UP000830671">
    <property type="component" value="Chromosome 2"/>
</dbReference>
<reference evidence="2" key="1">
    <citation type="journal article" date="2021" name="Mol. Plant Microbe Interact.">
        <title>Complete Genome Sequence of the Plant-Pathogenic Fungus Colletotrichum lupini.</title>
        <authorList>
            <person name="Baroncelli R."/>
            <person name="Pensec F."/>
            <person name="Da Lio D."/>
            <person name="Boufleur T."/>
            <person name="Vicente I."/>
            <person name="Sarrocco S."/>
            <person name="Picot A."/>
            <person name="Baraldi E."/>
            <person name="Sukno S."/>
            <person name="Thon M."/>
            <person name="Le Floch G."/>
        </authorList>
    </citation>
    <scope>NUCLEOTIDE SEQUENCE</scope>
    <source>
        <strain evidence="2">IMI 504893</strain>
    </source>
</reference>
<feature type="region of interest" description="Disordered" evidence="1">
    <location>
        <begin position="97"/>
        <end position="130"/>
    </location>
</feature>
<dbReference type="EMBL" id="CP019474">
    <property type="protein sequence ID" value="UQC77540.1"/>
    <property type="molecule type" value="Genomic_DNA"/>
</dbReference>
<feature type="compositionally biased region" description="Low complexity" evidence="1">
    <location>
        <begin position="97"/>
        <end position="106"/>
    </location>
</feature>
<organism evidence="2 3">
    <name type="scientific">Colletotrichum lupini</name>
    <dbReference type="NCBI Taxonomy" id="145971"/>
    <lineage>
        <taxon>Eukaryota</taxon>
        <taxon>Fungi</taxon>
        <taxon>Dikarya</taxon>
        <taxon>Ascomycota</taxon>
        <taxon>Pezizomycotina</taxon>
        <taxon>Sordariomycetes</taxon>
        <taxon>Hypocreomycetidae</taxon>
        <taxon>Glomerellales</taxon>
        <taxon>Glomerellaceae</taxon>
        <taxon>Colletotrichum</taxon>
        <taxon>Colletotrichum acutatum species complex</taxon>
    </lineage>
</organism>
<proteinExistence type="predicted"/>
<evidence type="ECO:0000256" key="1">
    <source>
        <dbReference type="SAM" id="MobiDB-lite"/>
    </source>
</evidence>
<dbReference type="AlphaFoldDB" id="A0A9Q8WCF8"/>
<evidence type="ECO:0000313" key="3">
    <source>
        <dbReference type="Proteomes" id="UP000830671"/>
    </source>
</evidence>
<keyword evidence="3" id="KW-1185">Reference proteome</keyword>
<dbReference type="RefSeq" id="XP_049139179.1">
    <property type="nucleotide sequence ID" value="XM_049282036.1"/>
</dbReference>
<sequence>MGPDVWLARNPSGQGDAVSPRQSGTTSDRRLMNGLRPAAFNPWGLDESFSPPYNGPGVSGLSWSLGLLELLQGPRPALFHSVAGQAGILCFHSRSHTPVSSHPTSPAKAQRQSLRPTPHNPHPSSSSLALPDHLTGGNPALCCYLDPGYPSRPVMSAPGCRRRADELYRLLWVLRVSPTLCLLLRVYGSRIVDLGTSVILIAAAKQNLTLAFSLSLSLSLITVSLTQLHYAHSLSIINFTSVDTPAWPGVAASHTHTPSLHTSFPTCLGCLPYLTPHLSSAFASPHLTHLPIAYLVPVHIPRIFLPPSTLLNPQTLFSRPNSFFPCPILPDRQLSSTRFQRVVVAPSLLVGNVARFHSFSVLRIVVARRPLSPVNAARIHLGHFTYTDALRHLTRSPLFPFLLTLGSELLHDINSRAFATQDKEDFQRRSLGALHSTKEYLRAKRSPRPITACASHLILAHAHTQYLSSDSILCQNTTRRPSDQPIDLQIEDRLH</sequence>
<evidence type="ECO:0000313" key="2">
    <source>
        <dbReference type="EMBL" id="UQC77540.1"/>
    </source>
</evidence>
<feature type="region of interest" description="Disordered" evidence="1">
    <location>
        <begin position="1"/>
        <end position="33"/>
    </location>
</feature>
<gene>
    <name evidence="2" type="ORF">CLUP02_03008</name>
</gene>
<name>A0A9Q8WCF8_9PEZI</name>
<dbReference type="KEGG" id="clup:CLUP02_03008"/>
<dbReference type="GeneID" id="73337046"/>